<dbReference type="AlphaFoldDB" id="A0A3M2L8E8"/>
<evidence type="ECO:0000256" key="2">
    <source>
        <dbReference type="ARBA" id="ARBA00023125"/>
    </source>
</evidence>
<dbReference type="RefSeq" id="WP_122187869.1">
    <property type="nucleotide sequence ID" value="NZ_RFFH01000003.1"/>
</dbReference>
<gene>
    <name evidence="5" type="ORF">EBN03_09470</name>
</gene>
<keyword evidence="1" id="KW-0805">Transcription regulation</keyword>
<dbReference type="PROSITE" id="PS50995">
    <property type="entry name" value="HTH_MARR_2"/>
    <property type="match status" value="1"/>
</dbReference>
<proteinExistence type="predicted"/>
<dbReference type="InterPro" id="IPR036390">
    <property type="entry name" value="WH_DNA-bd_sf"/>
</dbReference>
<evidence type="ECO:0000256" key="3">
    <source>
        <dbReference type="ARBA" id="ARBA00023163"/>
    </source>
</evidence>
<accession>A0A3M2L8E8</accession>
<protein>
    <submittedName>
        <fullName evidence="5">MarR family transcriptional regulator</fullName>
    </submittedName>
</protein>
<feature type="domain" description="HTH marR-type" evidence="4">
    <location>
        <begin position="5"/>
        <end position="137"/>
    </location>
</feature>
<dbReference type="GO" id="GO:0003700">
    <property type="term" value="F:DNA-binding transcription factor activity"/>
    <property type="evidence" value="ECO:0007669"/>
    <property type="project" value="InterPro"/>
</dbReference>
<reference evidence="5 6" key="1">
    <citation type="submission" date="2018-10" db="EMBL/GenBank/DDBJ databases">
        <title>Isolation from cow dung.</title>
        <authorList>
            <person name="Ling L."/>
        </authorList>
    </citation>
    <scope>NUCLEOTIDE SEQUENCE [LARGE SCALE GENOMIC DNA]</scope>
    <source>
        <strain evidence="5 6">NEAU-LL90</strain>
    </source>
</reference>
<dbReference type="GO" id="GO:0003677">
    <property type="term" value="F:DNA binding"/>
    <property type="evidence" value="ECO:0007669"/>
    <property type="project" value="UniProtKB-KW"/>
</dbReference>
<dbReference type="InterPro" id="IPR000835">
    <property type="entry name" value="HTH_MarR-typ"/>
</dbReference>
<keyword evidence="6" id="KW-1185">Reference proteome</keyword>
<dbReference type="Proteomes" id="UP000279275">
    <property type="component" value="Unassembled WGS sequence"/>
</dbReference>
<evidence type="ECO:0000313" key="5">
    <source>
        <dbReference type="EMBL" id="RMI33674.1"/>
    </source>
</evidence>
<name>A0A3M2L8E8_9NOCA</name>
<dbReference type="InterPro" id="IPR039422">
    <property type="entry name" value="MarR/SlyA-like"/>
</dbReference>
<keyword evidence="3" id="KW-0804">Transcription</keyword>
<dbReference type="GO" id="GO:0006950">
    <property type="term" value="P:response to stress"/>
    <property type="evidence" value="ECO:0007669"/>
    <property type="project" value="TreeGrafter"/>
</dbReference>
<organism evidence="5 6">
    <name type="scientific">Nocardia stercoris</name>
    <dbReference type="NCBI Taxonomy" id="2483361"/>
    <lineage>
        <taxon>Bacteria</taxon>
        <taxon>Bacillati</taxon>
        <taxon>Actinomycetota</taxon>
        <taxon>Actinomycetes</taxon>
        <taxon>Mycobacteriales</taxon>
        <taxon>Nocardiaceae</taxon>
        <taxon>Nocardia</taxon>
    </lineage>
</organism>
<dbReference type="SUPFAM" id="SSF46785">
    <property type="entry name" value="Winged helix' DNA-binding domain"/>
    <property type="match status" value="1"/>
</dbReference>
<comment type="caution">
    <text evidence="5">The sequence shown here is derived from an EMBL/GenBank/DDBJ whole genome shotgun (WGS) entry which is preliminary data.</text>
</comment>
<dbReference type="Pfam" id="PF01047">
    <property type="entry name" value="MarR"/>
    <property type="match status" value="1"/>
</dbReference>
<dbReference type="PROSITE" id="PS01117">
    <property type="entry name" value="HTH_MARR_1"/>
    <property type="match status" value="1"/>
</dbReference>
<evidence type="ECO:0000256" key="1">
    <source>
        <dbReference type="ARBA" id="ARBA00023015"/>
    </source>
</evidence>
<dbReference type="InterPro" id="IPR036388">
    <property type="entry name" value="WH-like_DNA-bd_sf"/>
</dbReference>
<evidence type="ECO:0000313" key="6">
    <source>
        <dbReference type="Proteomes" id="UP000279275"/>
    </source>
</evidence>
<dbReference type="EMBL" id="RFFH01000003">
    <property type="protein sequence ID" value="RMI33674.1"/>
    <property type="molecule type" value="Genomic_DNA"/>
</dbReference>
<dbReference type="Gene3D" id="1.10.10.10">
    <property type="entry name" value="Winged helix-like DNA-binding domain superfamily/Winged helix DNA-binding domain"/>
    <property type="match status" value="1"/>
</dbReference>
<keyword evidence="2" id="KW-0238">DNA-binding</keyword>
<dbReference type="SMART" id="SM00347">
    <property type="entry name" value="HTH_MARR"/>
    <property type="match status" value="1"/>
</dbReference>
<sequence length="148" mass="16761">MQEDYPVLSFLVRRVWLGMRATIGEELARFQLTVPQFATLIILADHPDVSVSDVARHVGSSRQAANEMLAGLERQDLIVRSPHPVDRRKHVLEITAQGRKRLAEARPAVERRERELEAEIAPEHRAAVRKWLVQLAASCVADPFDPRS</sequence>
<evidence type="ECO:0000259" key="4">
    <source>
        <dbReference type="PROSITE" id="PS50995"/>
    </source>
</evidence>
<dbReference type="InterPro" id="IPR023187">
    <property type="entry name" value="Tscrpt_reg_MarR-type_CS"/>
</dbReference>
<dbReference type="OrthoDB" id="3177763at2"/>
<dbReference type="PANTHER" id="PTHR33164">
    <property type="entry name" value="TRANSCRIPTIONAL REGULATOR, MARR FAMILY"/>
    <property type="match status" value="1"/>
</dbReference>
<dbReference type="PANTHER" id="PTHR33164:SF43">
    <property type="entry name" value="HTH-TYPE TRANSCRIPTIONAL REPRESSOR YETL"/>
    <property type="match status" value="1"/>
</dbReference>